<evidence type="ECO:0000256" key="2">
    <source>
        <dbReference type="ARBA" id="ARBA00022964"/>
    </source>
</evidence>
<dbReference type="InterPro" id="IPR051821">
    <property type="entry name" value="Asp/Asn_beta-hydroxylase"/>
</dbReference>
<comment type="similarity">
    <text evidence="1">Belongs to the aspartyl/asparaginyl beta-hydroxylase family.</text>
</comment>
<organism evidence="5 6">
    <name type="scientific">Gloeobacter morelensis MG652769</name>
    <dbReference type="NCBI Taxonomy" id="2781736"/>
    <lineage>
        <taxon>Bacteria</taxon>
        <taxon>Bacillati</taxon>
        <taxon>Cyanobacteriota</taxon>
        <taxon>Cyanophyceae</taxon>
        <taxon>Gloeobacterales</taxon>
        <taxon>Gloeobacteraceae</taxon>
        <taxon>Gloeobacter</taxon>
        <taxon>Gloeobacter morelensis</taxon>
    </lineage>
</organism>
<feature type="domain" description="Aspartyl/asparaginy/proline hydroxylase" evidence="4">
    <location>
        <begin position="40"/>
        <end position="193"/>
    </location>
</feature>
<dbReference type="Gene3D" id="2.60.120.330">
    <property type="entry name" value="B-lactam Antibiotic, Isopenicillin N Synthase, Chain"/>
    <property type="match status" value="1"/>
</dbReference>
<dbReference type="Proteomes" id="UP001054846">
    <property type="component" value="Chromosome"/>
</dbReference>
<dbReference type="PANTHER" id="PTHR46332:SF5">
    <property type="entry name" value="ASPARTATE BETA-HYDROXYLASE DOMAIN CONTAINING 2"/>
    <property type="match status" value="1"/>
</dbReference>
<keyword evidence="2" id="KW-0223">Dioxygenase</keyword>
<gene>
    <name evidence="5" type="ORF">ISF26_08060</name>
</gene>
<evidence type="ECO:0000259" key="4">
    <source>
        <dbReference type="Pfam" id="PF05118"/>
    </source>
</evidence>
<dbReference type="InterPro" id="IPR027443">
    <property type="entry name" value="IPNS-like_sf"/>
</dbReference>
<evidence type="ECO:0000256" key="1">
    <source>
        <dbReference type="ARBA" id="ARBA00007730"/>
    </source>
</evidence>
<evidence type="ECO:0000313" key="6">
    <source>
        <dbReference type="Proteomes" id="UP001054846"/>
    </source>
</evidence>
<dbReference type="InterPro" id="IPR007803">
    <property type="entry name" value="Asp/Arg/Pro-Hydrxlase"/>
</dbReference>
<dbReference type="PANTHER" id="PTHR46332">
    <property type="entry name" value="ASPARTATE BETA-HYDROXYLASE DOMAIN-CONTAINING PROTEIN 2"/>
    <property type="match status" value="1"/>
</dbReference>
<proteinExistence type="inferred from homology"/>
<protein>
    <submittedName>
        <fullName evidence="5">Aspartyl/asparaginyl beta-hydroxylase domain-containing protein</fullName>
    </submittedName>
</protein>
<dbReference type="EMBL" id="CP063845">
    <property type="protein sequence ID" value="UFP96148.1"/>
    <property type="molecule type" value="Genomic_DNA"/>
</dbReference>
<evidence type="ECO:0000256" key="3">
    <source>
        <dbReference type="ARBA" id="ARBA00023002"/>
    </source>
</evidence>
<accession>A0ABY3PR04</accession>
<keyword evidence="6" id="KW-1185">Reference proteome</keyword>
<evidence type="ECO:0000313" key="5">
    <source>
        <dbReference type="EMBL" id="UFP96148.1"/>
    </source>
</evidence>
<dbReference type="Pfam" id="PF05118">
    <property type="entry name" value="Asp_Arg_Hydrox"/>
    <property type="match status" value="1"/>
</dbReference>
<name>A0ABY3PR04_9CYAN</name>
<keyword evidence="3" id="KW-0560">Oxidoreductase</keyword>
<dbReference type="RefSeq" id="WP_230843393.1">
    <property type="nucleotide sequence ID" value="NZ_CP063845.1"/>
</dbReference>
<sequence length="252" mass="29096">MTQTLNKASKLWFAFHGGKFRGTEPYYFDKRDFPWVERVESQWLEVREELENLLKENGDIMTPYPIADMVTKPKRWKTFGFYFWKTRSHDNCKKCPKTAALLASIPNMTGGSLNVLEPNTTIRPHHGDTNAIIRCHMGLGVPAPLPECGFKVGNEMRGWEDGKILMFCDAHVHTAWNNTSENRYILLIDIMRPEYASRTTEICCHALSALQLGFSYQRFAFLRKYFSSKRSAAVLHKLGKALLRLRFLLKGQ</sequence>
<dbReference type="SUPFAM" id="SSF51197">
    <property type="entry name" value="Clavaminate synthase-like"/>
    <property type="match status" value="1"/>
</dbReference>
<reference evidence="5 6" key="1">
    <citation type="journal article" date="2021" name="Genome Biol. Evol.">
        <title>Complete Genome Sequencing of a Novel Gloeobacter Species from a Waterfall Cave in Mexico.</title>
        <authorList>
            <person name="Saw J.H."/>
            <person name="Cardona T."/>
            <person name="Montejano G."/>
        </authorList>
    </citation>
    <scope>NUCLEOTIDE SEQUENCE [LARGE SCALE GENOMIC DNA]</scope>
    <source>
        <strain evidence="5">MG652769</strain>
    </source>
</reference>